<gene>
    <name evidence="1" type="ORF">Hypma_013706</name>
</gene>
<reference evidence="1" key="1">
    <citation type="submission" date="2018-04" db="EMBL/GenBank/DDBJ databases">
        <title>Whole genome sequencing of Hypsizygus marmoreus.</title>
        <authorList>
            <person name="Choi I.-G."/>
            <person name="Min B."/>
            <person name="Kim J.-G."/>
            <person name="Kim S."/>
            <person name="Oh Y.-L."/>
            <person name="Kong W.-S."/>
            <person name="Park H."/>
            <person name="Jeong J."/>
            <person name="Song E.-S."/>
        </authorList>
    </citation>
    <scope>NUCLEOTIDE SEQUENCE [LARGE SCALE GENOMIC DNA]</scope>
    <source>
        <strain evidence="1">51987-8</strain>
    </source>
</reference>
<organism evidence="1 2">
    <name type="scientific">Hypsizygus marmoreus</name>
    <name type="common">White beech mushroom</name>
    <name type="synonym">Agaricus marmoreus</name>
    <dbReference type="NCBI Taxonomy" id="39966"/>
    <lineage>
        <taxon>Eukaryota</taxon>
        <taxon>Fungi</taxon>
        <taxon>Dikarya</taxon>
        <taxon>Basidiomycota</taxon>
        <taxon>Agaricomycotina</taxon>
        <taxon>Agaricomycetes</taxon>
        <taxon>Agaricomycetidae</taxon>
        <taxon>Agaricales</taxon>
        <taxon>Tricholomatineae</taxon>
        <taxon>Lyophyllaceae</taxon>
        <taxon>Hypsizygus</taxon>
    </lineage>
</organism>
<evidence type="ECO:0000313" key="2">
    <source>
        <dbReference type="Proteomes" id="UP000076154"/>
    </source>
</evidence>
<proteinExistence type="predicted"/>
<dbReference type="InParanoid" id="A0A369JIM0"/>
<dbReference type="AlphaFoldDB" id="A0A369JIM0"/>
<sequence>MPLKSLILNPFSCCLTIVRFPQALLWSRDNHGDIPESMPPSVKALDKRSQPHGSLENNTNCMSHGSLTASHSSLPSGVANWRSPKSTDLSKGETCTLDMHNESPRYSVSSSEAHTCATRLTLDSKDAGKPVEPNCHCSLCSPSRQPGTNTDSQPSELSVKLRSLLEDNQRLVERTAQDRLEAEEAIGRFAAQSQDIQNLLREQQSGFFQADLEMQRLEKDRQCLQSHLQSEETGTSHICAFIPDSVLETFSPKSSSSYSSSFRSA</sequence>
<comment type="caution">
    <text evidence="1">The sequence shown here is derived from an EMBL/GenBank/DDBJ whole genome shotgun (WGS) entry which is preliminary data.</text>
</comment>
<dbReference type="Proteomes" id="UP000076154">
    <property type="component" value="Unassembled WGS sequence"/>
</dbReference>
<keyword evidence="2" id="KW-1185">Reference proteome</keyword>
<protein>
    <submittedName>
        <fullName evidence="1">Uncharacterized protein</fullName>
    </submittedName>
</protein>
<accession>A0A369JIM0</accession>
<dbReference type="EMBL" id="LUEZ02000080">
    <property type="protein sequence ID" value="RDB19254.1"/>
    <property type="molecule type" value="Genomic_DNA"/>
</dbReference>
<name>A0A369JIM0_HYPMA</name>
<evidence type="ECO:0000313" key="1">
    <source>
        <dbReference type="EMBL" id="RDB19254.1"/>
    </source>
</evidence>